<dbReference type="Pfam" id="PF02469">
    <property type="entry name" value="Fasciclin"/>
    <property type="match status" value="1"/>
</dbReference>
<name>W8QRA8_9VIRU</name>
<organism evidence="2 3">
    <name type="scientific">Chloriridovirus anopheles1</name>
    <dbReference type="NCBI Taxonomy" id="1465751"/>
    <lineage>
        <taxon>Viruses</taxon>
        <taxon>Varidnaviria</taxon>
        <taxon>Bamfordvirae</taxon>
        <taxon>Nucleocytoviricota</taxon>
        <taxon>Megaviricetes</taxon>
        <taxon>Pimascovirales</taxon>
        <taxon>Pimascovirales incertae sedis</taxon>
        <taxon>Iridoviridae</taxon>
        <taxon>Betairidovirinae</taxon>
        <taxon>Chloriridovirus</taxon>
    </lineage>
</organism>
<reference evidence="2 3" key="1">
    <citation type="submission" date="2013-12" db="EMBL/GenBank/DDBJ databases">
        <authorList>
            <person name="Tong Y."/>
            <person name="Zhang J."/>
            <person name="Huang Y."/>
            <person name="Li S."/>
            <person name="Pei G."/>
            <person name="Zhang Z."/>
            <person name="Mi Z."/>
            <person name="An X."/>
        </authorList>
    </citation>
    <scope>NUCLEOTIDE SEQUENCE [LARGE SCALE GENOMIC DNA]</scope>
    <source>
        <strain evidence="2">AMIV</strain>
    </source>
</reference>
<dbReference type="GeneID" id="18938171"/>
<evidence type="ECO:0000259" key="1">
    <source>
        <dbReference type="PROSITE" id="PS50213"/>
    </source>
</evidence>
<proteinExistence type="predicted"/>
<dbReference type="KEGG" id="vg:18938171"/>
<gene>
    <name evidence="2" type="ORF">AMIV_010</name>
</gene>
<feature type="domain" description="FAS1" evidence="1">
    <location>
        <begin position="32"/>
        <end position="185"/>
    </location>
</feature>
<dbReference type="RefSeq" id="YP_009021096.1">
    <property type="nucleotide sequence ID" value="NC_023848.1"/>
</dbReference>
<keyword evidence="3" id="KW-1185">Reference proteome</keyword>
<dbReference type="InterPro" id="IPR000782">
    <property type="entry name" value="FAS1_domain"/>
</dbReference>
<dbReference type="OrthoDB" id="14819at10239"/>
<dbReference type="PROSITE" id="PS50213">
    <property type="entry name" value="FAS1"/>
    <property type="match status" value="1"/>
</dbReference>
<evidence type="ECO:0000313" key="2">
    <source>
        <dbReference type="EMBL" id="AHL67512.1"/>
    </source>
</evidence>
<accession>W8QRA8</accession>
<evidence type="ECO:0000313" key="3">
    <source>
        <dbReference type="Proteomes" id="UP000110868"/>
    </source>
</evidence>
<dbReference type="InterPro" id="IPR036378">
    <property type="entry name" value="FAS1_dom_sf"/>
</dbReference>
<dbReference type="Proteomes" id="UP000110868">
    <property type="component" value="Segment"/>
</dbReference>
<dbReference type="EMBL" id="KF938901">
    <property type="protein sequence ID" value="AHL67512.1"/>
    <property type="molecule type" value="Genomic_DNA"/>
</dbReference>
<sequence>MSFALPYTISYVDKYPRPNLPNLNTVSSLRTPHTLWEIVRKYDSFREIVRIARMEDVLKDPQANFTVFVPLDLPWPREILQSCLGDEIAEKDVLGLNFNTARTIVDSLIIPGVLSTTMMMQSGFVRYKTRDNVNMLTIETQHCVQFEPETYNKPPFGVVLNGKARIFTPDIIASNGMVHVIGQLPYYLSI</sequence>
<dbReference type="Gene3D" id="2.30.180.10">
    <property type="entry name" value="FAS1 domain"/>
    <property type="match status" value="1"/>
</dbReference>
<dbReference type="SUPFAM" id="SSF82153">
    <property type="entry name" value="FAS1 domain"/>
    <property type="match status" value="1"/>
</dbReference>
<protein>
    <submittedName>
        <fullName evidence="2">Fasciclin-like protein</fullName>
    </submittedName>
</protein>